<comment type="similarity">
    <text evidence="2">Belongs to the glycosyl hydrolase 13 family.</text>
</comment>
<organism evidence="8 9">
    <name type="scientific">Diaphorina citri</name>
    <name type="common">Asian citrus psyllid</name>
    <dbReference type="NCBI Taxonomy" id="121845"/>
    <lineage>
        <taxon>Eukaryota</taxon>
        <taxon>Metazoa</taxon>
        <taxon>Ecdysozoa</taxon>
        <taxon>Arthropoda</taxon>
        <taxon>Hexapoda</taxon>
        <taxon>Insecta</taxon>
        <taxon>Pterygota</taxon>
        <taxon>Neoptera</taxon>
        <taxon>Paraneoptera</taxon>
        <taxon>Hemiptera</taxon>
        <taxon>Sternorrhyncha</taxon>
        <taxon>Psylloidea</taxon>
        <taxon>Psyllidae</taxon>
        <taxon>Diaphorininae</taxon>
        <taxon>Diaphorina</taxon>
    </lineage>
</organism>
<evidence type="ECO:0000313" key="9">
    <source>
        <dbReference type="RefSeq" id="XP_026686411.1"/>
    </source>
</evidence>
<dbReference type="PANTHER" id="PTHR10357">
    <property type="entry name" value="ALPHA-AMYLASE FAMILY MEMBER"/>
    <property type="match status" value="1"/>
</dbReference>
<evidence type="ECO:0000256" key="3">
    <source>
        <dbReference type="ARBA" id="ARBA00012741"/>
    </source>
</evidence>
<dbReference type="EC" id="3.2.1.20" evidence="3"/>
<evidence type="ECO:0000259" key="7">
    <source>
        <dbReference type="SMART" id="SM00642"/>
    </source>
</evidence>
<dbReference type="InterPro" id="IPR017853">
    <property type="entry name" value="GH"/>
</dbReference>
<dbReference type="PANTHER" id="PTHR10357:SF179">
    <property type="entry name" value="NEUTRAL AND BASIC AMINO ACID TRANSPORT PROTEIN RBAT"/>
    <property type="match status" value="1"/>
</dbReference>
<feature type="chain" id="PRO_5017994261" description="alpha-glucosidase" evidence="6">
    <location>
        <begin position="23"/>
        <end position="317"/>
    </location>
</feature>
<name>A0A3Q0JDA1_DIACI</name>
<dbReference type="FunFam" id="3.90.400.10:FF:000001">
    <property type="entry name" value="Maltase A3, isoform A"/>
    <property type="match status" value="1"/>
</dbReference>
<evidence type="ECO:0000313" key="8">
    <source>
        <dbReference type="Proteomes" id="UP000079169"/>
    </source>
</evidence>
<keyword evidence="6" id="KW-0732">Signal</keyword>
<dbReference type="KEGG" id="dci:103518965"/>
<feature type="domain" description="Glycosyl hydrolase family 13 catalytic" evidence="7">
    <location>
        <begin position="45"/>
        <end position="317"/>
    </location>
</feature>
<keyword evidence="4" id="KW-0325">Glycoprotein</keyword>
<dbReference type="Pfam" id="PF00128">
    <property type="entry name" value="Alpha-amylase"/>
    <property type="match status" value="1"/>
</dbReference>
<dbReference type="GO" id="GO:0005975">
    <property type="term" value="P:carbohydrate metabolic process"/>
    <property type="evidence" value="ECO:0007669"/>
    <property type="project" value="InterPro"/>
</dbReference>
<dbReference type="Gene3D" id="3.90.400.10">
    <property type="entry name" value="Oligo-1,6-glucosidase, Domain 2"/>
    <property type="match status" value="1"/>
</dbReference>
<gene>
    <name evidence="9" type="primary">LOC103518965</name>
</gene>
<dbReference type="RefSeq" id="XP_026686411.1">
    <property type="nucleotide sequence ID" value="XM_026830610.1"/>
</dbReference>
<proteinExistence type="inferred from homology"/>
<reference evidence="9" key="1">
    <citation type="submission" date="2025-08" db="UniProtKB">
        <authorList>
            <consortium name="RefSeq"/>
        </authorList>
    </citation>
    <scope>IDENTIFICATION</scope>
</reference>
<keyword evidence="5" id="KW-0378">Hydrolase</keyword>
<accession>A0A3Q0JDA1</accession>
<comment type="catalytic activity">
    <reaction evidence="1">
        <text>Hydrolysis of terminal, non-reducing (1-&gt;4)-linked alpha-D-glucose residues with release of alpha-D-glucose.</text>
        <dbReference type="EC" id="3.2.1.20"/>
    </reaction>
</comment>
<dbReference type="Proteomes" id="UP000079169">
    <property type="component" value="Unplaced"/>
</dbReference>
<keyword evidence="8" id="KW-1185">Reference proteome</keyword>
<keyword evidence="5" id="KW-0326">Glycosidase</keyword>
<dbReference type="GeneID" id="103518965"/>
<dbReference type="PaxDb" id="121845-A0A3Q0JDA1"/>
<dbReference type="InterPro" id="IPR045857">
    <property type="entry name" value="O16G_dom_2"/>
</dbReference>
<evidence type="ECO:0000256" key="4">
    <source>
        <dbReference type="ARBA" id="ARBA00023180"/>
    </source>
</evidence>
<protein>
    <recommendedName>
        <fullName evidence="3">alpha-glucosidase</fullName>
        <ecNumber evidence="3">3.2.1.20</ecNumber>
    </recommendedName>
</protein>
<dbReference type="PROSITE" id="PS51257">
    <property type="entry name" value="PROKAR_LIPOPROTEIN"/>
    <property type="match status" value="1"/>
</dbReference>
<dbReference type="SUPFAM" id="SSF51445">
    <property type="entry name" value="(Trans)glycosidases"/>
    <property type="match status" value="1"/>
</dbReference>
<evidence type="ECO:0000256" key="2">
    <source>
        <dbReference type="ARBA" id="ARBA00008061"/>
    </source>
</evidence>
<dbReference type="AlphaFoldDB" id="A0A3Q0JDA1"/>
<evidence type="ECO:0000256" key="5">
    <source>
        <dbReference type="ARBA" id="ARBA00023295"/>
    </source>
</evidence>
<dbReference type="SMART" id="SM00642">
    <property type="entry name" value="Aamy"/>
    <property type="match status" value="1"/>
</dbReference>
<feature type="signal peptide" evidence="6">
    <location>
        <begin position="1"/>
        <end position="22"/>
    </location>
</feature>
<dbReference type="STRING" id="121845.A0A3Q0JDA1"/>
<dbReference type="Gene3D" id="3.20.20.80">
    <property type="entry name" value="Glycosidases"/>
    <property type="match status" value="1"/>
</dbReference>
<sequence length="317" mass="37134">MDTKLSVLFVPVLLGCIHLSVGFKEDVDVPIQEPLEWWQTSVFYHLYPRSFKDSNGDGVGDLKGMIEKLPEHLHDLGVGAVWISPIFKSPMADFGYDISDYLSFEPLFGDLKDFETLKERLHALGIKILLDFVPNHTSNQHEWFKKSLANIPPYSDYYIWKDPIGYNGTKPIPPNNWETEFKETVWTFAPERNQFYFHHFLREQPDLNYNNPHTREAMKNVLRFWLDKCPSLMLLFQTYGRDRPESLEVIKEWRGVMDQYNKPEPKVILLEAYASLTYTMTYYDQGENLMPVNFFLVTNLNTNHSQRCLTYIPMSPG</sequence>
<dbReference type="GO" id="GO:0004558">
    <property type="term" value="F:alpha-1,4-glucosidase activity"/>
    <property type="evidence" value="ECO:0007669"/>
    <property type="project" value="UniProtKB-EC"/>
</dbReference>
<dbReference type="InterPro" id="IPR006047">
    <property type="entry name" value="GH13_cat_dom"/>
</dbReference>
<evidence type="ECO:0000256" key="6">
    <source>
        <dbReference type="SAM" id="SignalP"/>
    </source>
</evidence>
<evidence type="ECO:0000256" key="1">
    <source>
        <dbReference type="ARBA" id="ARBA00001657"/>
    </source>
</evidence>
<feature type="non-terminal residue" evidence="9">
    <location>
        <position position="317"/>
    </location>
</feature>